<sequence>MRAAAVVALLACRVGCVNLGHQGGWVRTAPRHEYGASCWLMKARYNCQNDTRSPPADAWAHVQNRATNATWRDFVGARGGHLAAARAHRRSANRTRTNVVLMGNSYLRQVFEAMACRWDATITAGLLQVRGPEMHIEDIAAQKRTSVADRGFRSLPFGDVARPSCHGNDAERYYALGVAPSVAGCNDNLAMVEFAKDLRAYFVFRPWSYEEDAIDVLRALDLKARDVDVLVCNEYCGLVAPPKRAFGLTTEEAVLGERRDAFRAALGRRSGDAGPTFVDFDRVRATLKAQMKRDVGHAYGATNAVLRDDNHPCLPGIPDDEVDILFSALADRGHAQRLGYVPAHKEEFWRAPPPEDARRATSTTKAPELKGRCGRAALAEEKKCNKKERCKWVFGSHACMSDCTLKNEEECDKKHHCTYNEKRGCKPKKHEAPSRGSFDGWDAAQALAEVQPDVDRLVAHCAARRTSFTNKVVAYADTRAKGPRNLALAVVALAQLLESGVVGAAARAAAYDEMMDLALLLNGTFVDMYGTVEEKSMRGWPFVIKGTTPEFDSYQGGHVAEAVALAAEQAAVAGARGTAASLAGAVAAFLHDGFLTGDPERTKVASPGVVVYVPDFSSDGRRARWAEHHGHTPIDCLGEPQALNHGLMAAQAGVALLRAHAAIDWDGARWAVADADGAPLGRETFVADLEAFVEASTKTLRRALKKKRTKAKAADRYEGPVGTAWYKWRYRDVSGCEAYAGSPIKDRWEDVGHSLYEAEYVAKVRALGARYYGSSKRFGLRRKHVRRLLVTCLNRLVRDRAAVGGARFACDVHGSVTNEKSCRLGRQESERHLYMPNHLALATAARDDPKARCDALSLVDVVLPLFLEGHADFHAHGPEGVGGICDKGSLISALIDAKYHFYWYEHGRAACLASSR</sequence>
<evidence type="ECO:0008006" key="4">
    <source>
        <dbReference type="Google" id="ProtNLM"/>
    </source>
</evidence>
<organism evidence="3">
    <name type="scientific">Aureococcus anophagefferens</name>
    <name type="common">Harmful bloom alga</name>
    <dbReference type="NCBI Taxonomy" id="44056"/>
    <lineage>
        <taxon>Eukaryota</taxon>
        <taxon>Sar</taxon>
        <taxon>Stramenopiles</taxon>
        <taxon>Ochrophyta</taxon>
        <taxon>Pelagophyceae</taxon>
        <taxon>Pelagomonadales</taxon>
        <taxon>Pelagomonadaceae</taxon>
        <taxon>Aureococcus</taxon>
    </lineage>
</organism>
<dbReference type="RefSeq" id="XP_009035439.1">
    <property type="nucleotide sequence ID" value="XM_009037191.1"/>
</dbReference>
<evidence type="ECO:0000256" key="1">
    <source>
        <dbReference type="SAM" id="SignalP"/>
    </source>
</evidence>
<keyword evidence="1" id="KW-0732">Signal</keyword>
<accession>F0Y4R9</accession>
<reference evidence="2 3" key="1">
    <citation type="journal article" date="2011" name="Proc. Natl. Acad. Sci. U.S.A.">
        <title>Niche of harmful alga Aureococcus anophagefferens revealed through ecogenomics.</title>
        <authorList>
            <person name="Gobler C.J."/>
            <person name="Berry D.L."/>
            <person name="Dyhrman S.T."/>
            <person name="Wilhelm S.W."/>
            <person name="Salamov A."/>
            <person name="Lobanov A.V."/>
            <person name="Zhang Y."/>
            <person name="Collier J.L."/>
            <person name="Wurch L.L."/>
            <person name="Kustka A.B."/>
            <person name="Dill B.D."/>
            <person name="Shah M."/>
            <person name="VerBerkmoes N.C."/>
            <person name="Kuo A."/>
            <person name="Terry A."/>
            <person name="Pangilinan J."/>
            <person name="Lindquist E.A."/>
            <person name="Lucas S."/>
            <person name="Paulsen I.T."/>
            <person name="Hattenrath-Lehmann T.K."/>
            <person name="Talmage S.C."/>
            <person name="Walker E.A."/>
            <person name="Koch F."/>
            <person name="Burson A.M."/>
            <person name="Marcoval M.A."/>
            <person name="Tang Y.Z."/>
            <person name="Lecleir G.R."/>
            <person name="Coyne K.J."/>
            <person name="Berg G.M."/>
            <person name="Bertrand E.M."/>
            <person name="Saito M.A."/>
            <person name="Gladyshev V.N."/>
            <person name="Grigoriev I.V."/>
        </authorList>
    </citation>
    <scope>NUCLEOTIDE SEQUENCE [LARGE SCALE GENOMIC DNA]</scope>
    <source>
        <strain evidence="3">CCMP 1984</strain>
    </source>
</reference>
<evidence type="ECO:0000313" key="3">
    <source>
        <dbReference type="Proteomes" id="UP000002729"/>
    </source>
</evidence>
<dbReference type="Proteomes" id="UP000002729">
    <property type="component" value="Unassembled WGS sequence"/>
</dbReference>
<gene>
    <name evidence="2" type="ORF">AURANDRAFT_62926</name>
</gene>
<feature type="chain" id="PRO_5003262693" description="Nicastrin" evidence="1">
    <location>
        <begin position="20"/>
        <end position="916"/>
    </location>
</feature>
<dbReference type="InParanoid" id="F0Y4R9"/>
<dbReference type="OrthoDB" id="231523at2759"/>
<protein>
    <recommendedName>
        <fullName evidence="4">Nicastrin</fullName>
    </recommendedName>
</protein>
<name>F0Y4R9_AURAN</name>
<proteinExistence type="predicted"/>
<dbReference type="eggNOG" id="ENOG502SZ2T">
    <property type="taxonomic scope" value="Eukaryota"/>
</dbReference>
<keyword evidence="3" id="KW-1185">Reference proteome</keyword>
<dbReference type="EMBL" id="GL833125">
    <property type="protein sequence ID" value="EGB09362.1"/>
    <property type="molecule type" value="Genomic_DNA"/>
</dbReference>
<feature type="signal peptide" evidence="1">
    <location>
        <begin position="1"/>
        <end position="19"/>
    </location>
</feature>
<dbReference type="GeneID" id="20224102"/>
<dbReference type="KEGG" id="aaf:AURANDRAFT_62926"/>
<evidence type="ECO:0000313" key="2">
    <source>
        <dbReference type="EMBL" id="EGB09362.1"/>
    </source>
</evidence>
<dbReference type="AlphaFoldDB" id="F0Y4R9"/>